<keyword evidence="4" id="KW-1003">Cell membrane</keyword>
<evidence type="ECO:0000313" key="20">
    <source>
        <dbReference type="Proteomes" id="UP000053858"/>
    </source>
</evidence>
<evidence type="ECO:0000256" key="3">
    <source>
        <dbReference type="ARBA" id="ARBA00022448"/>
    </source>
</evidence>
<dbReference type="STRING" id="50402.A0A0A0AE39"/>
<feature type="non-terminal residue" evidence="19">
    <location>
        <position position="608"/>
    </location>
</feature>
<evidence type="ECO:0000256" key="10">
    <source>
        <dbReference type="ARBA" id="ARBA00034422"/>
    </source>
</evidence>
<feature type="non-terminal residue" evidence="19">
    <location>
        <position position="1"/>
    </location>
</feature>
<feature type="transmembrane region" description="Helical" evidence="17">
    <location>
        <begin position="249"/>
        <end position="269"/>
    </location>
</feature>
<feature type="transmembrane region" description="Helical" evidence="17">
    <location>
        <begin position="38"/>
        <end position="55"/>
    </location>
</feature>
<feature type="transmembrane region" description="Helical" evidence="17">
    <location>
        <begin position="556"/>
        <end position="577"/>
    </location>
</feature>
<dbReference type="PIRSF" id="PIRSF006060">
    <property type="entry name" value="AA_transporter"/>
    <property type="match status" value="1"/>
</dbReference>
<evidence type="ECO:0000256" key="12">
    <source>
        <dbReference type="ARBA" id="ARBA00034450"/>
    </source>
</evidence>
<feature type="transmembrane region" description="Helical" evidence="17">
    <location>
        <begin position="525"/>
        <end position="544"/>
    </location>
</feature>
<keyword evidence="9" id="KW-0325">Glycoprotein</keyword>
<evidence type="ECO:0000256" key="5">
    <source>
        <dbReference type="ARBA" id="ARBA00022692"/>
    </source>
</evidence>
<comment type="catalytic activity">
    <reaction evidence="12">
        <text>L-ornithine(in) = L-ornithine(out)</text>
        <dbReference type="Rhea" id="RHEA:71199"/>
        <dbReference type="ChEBI" id="CHEBI:46911"/>
    </reaction>
</comment>
<dbReference type="GO" id="GO:0097638">
    <property type="term" value="P:L-arginine import across plasma membrane"/>
    <property type="evidence" value="ECO:0007669"/>
    <property type="project" value="TreeGrafter"/>
</dbReference>
<comment type="catalytic activity">
    <reaction evidence="11">
        <text>L-arginine(in) = L-arginine(out)</text>
        <dbReference type="Rhea" id="RHEA:32143"/>
        <dbReference type="ChEBI" id="CHEBI:32682"/>
    </reaction>
</comment>
<evidence type="ECO:0000256" key="13">
    <source>
        <dbReference type="ARBA" id="ARBA00050846"/>
    </source>
</evidence>
<dbReference type="GO" id="GO:0015189">
    <property type="term" value="F:L-lysine transmembrane transporter activity"/>
    <property type="evidence" value="ECO:0007669"/>
    <property type="project" value="TreeGrafter"/>
</dbReference>
<dbReference type="EMBL" id="KL871523">
    <property type="protein sequence ID" value="KGL92391.1"/>
    <property type="molecule type" value="Genomic_DNA"/>
</dbReference>
<feature type="transmembrane region" description="Helical" evidence="17">
    <location>
        <begin position="386"/>
        <end position="407"/>
    </location>
</feature>
<evidence type="ECO:0000256" key="11">
    <source>
        <dbReference type="ARBA" id="ARBA00034423"/>
    </source>
</evidence>
<dbReference type="InterPro" id="IPR029485">
    <property type="entry name" value="CAT_C"/>
</dbReference>
<keyword evidence="20" id="KW-1185">Reference proteome</keyword>
<evidence type="ECO:0000313" key="19">
    <source>
        <dbReference type="EMBL" id="KGL92391.1"/>
    </source>
</evidence>
<feature type="transmembrane region" description="Helical" evidence="17">
    <location>
        <begin position="583"/>
        <end position="603"/>
    </location>
</feature>
<dbReference type="Pfam" id="PF13906">
    <property type="entry name" value="AA_permease_C"/>
    <property type="match status" value="1"/>
</dbReference>
<comment type="catalytic activity">
    <reaction evidence="10">
        <text>L-lysine(in) = L-lysine(out)</text>
        <dbReference type="Rhea" id="RHEA:70935"/>
        <dbReference type="ChEBI" id="CHEBI:32551"/>
    </reaction>
</comment>
<keyword evidence="6" id="KW-0029">Amino-acid transport</keyword>
<evidence type="ECO:0000256" key="7">
    <source>
        <dbReference type="ARBA" id="ARBA00022989"/>
    </source>
</evidence>
<feature type="transmembrane region" description="Helical" evidence="17">
    <location>
        <begin position="67"/>
        <end position="86"/>
    </location>
</feature>
<feature type="transmembrane region" description="Helical" evidence="17">
    <location>
        <begin position="494"/>
        <end position="519"/>
    </location>
</feature>
<comment type="catalytic activity">
    <reaction evidence="13">
        <text>L-homoarginine(in) = L-homoarginine(out)</text>
        <dbReference type="Rhea" id="RHEA:71203"/>
        <dbReference type="ChEBI" id="CHEBI:143006"/>
    </reaction>
</comment>
<feature type="transmembrane region" description="Helical" evidence="17">
    <location>
        <begin position="166"/>
        <end position="183"/>
    </location>
</feature>
<evidence type="ECO:0000256" key="15">
    <source>
        <dbReference type="ARBA" id="ARBA00081006"/>
    </source>
</evidence>
<dbReference type="AlphaFoldDB" id="A0A0A0AE39"/>
<dbReference type="GO" id="GO:0000064">
    <property type="term" value="F:L-ornithine transmembrane transporter activity"/>
    <property type="evidence" value="ECO:0007669"/>
    <property type="project" value="TreeGrafter"/>
</dbReference>
<dbReference type="Proteomes" id="UP000053858">
    <property type="component" value="Unassembled WGS sequence"/>
</dbReference>
<dbReference type="InterPro" id="IPR002293">
    <property type="entry name" value="AA/rel_permease1"/>
</dbReference>
<evidence type="ECO:0000256" key="14">
    <source>
        <dbReference type="ARBA" id="ARBA00069817"/>
    </source>
</evidence>
<accession>A0A0A0AE39</accession>
<feature type="transmembrane region" description="Helical" evidence="17">
    <location>
        <begin position="413"/>
        <end position="434"/>
    </location>
</feature>
<dbReference type="Gene3D" id="1.20.1740.10">
    <property type="entry name" value="Amino acid/polyamine transporter I"/>
    <property type="match status" value="2"/>
</dbReference>
<evidence type="ECO:0000256" key="9">
    <source>
        <dbReference type="ARBA" id="ARBA00023180"/>
    </source>
</evidence>
<organism evidence="19 20">
    <name type="scientific">Charadrius vociferus</name>
    <name type="common">Killdeer</name>
    <name type="synonym">Aegialitis vocifera</name>
    <dbReference type="NCBI Taxonomy" id="50402"/>
    <lineage>
        <taxon>Eukaryota</taxon>
        <taxon>Metazoa</taxon>
        <taxon>Chordata</taxon>
        <taxon>Craniata</taxon>
        <taxon>Vertebrata</taxon>
        <taxon>Euteleostomi</taxon>
        <taxon>Archelosauria</taxon>
        <taxon>Archosauria</taxon>
        <taxon>Dinosauria</taxon>
        <taxon>Saurischia</taxon>
        <taxon>Theropoda</taxon>
        <taxon>Coelurosauria</taxon>
        <taxon>Aves</taxon>
        <taxon>Neognathae</taxon>
        <taxon>Neoaves</taxon>
        <taxon>Charadriiformes</taxon>
        <taxon>Charadriidae</taxon>
        <taxon>Charadrius</taxon>
    </lineage>
</organism>
<name>A0A0A0AE39_CHAVO</name>
<evidence type="ECO:0000256" key="16">
    <source>
        <dbReference type="ARBA" id="ARBA00083295"/>
    </source>
</evidence>
<feature type="transmembrane region" description="Helical" evidence="17">
    <location>
        <begin position="339"/>
        <end position="365"/>
    </location>
</feature>
<protein>
    <recommendedName>
        <fullName evidence="14">Cationic amino acid transporter 2</fullName>
    </recommendedName>
    <alternativeName>
        <fullName evidence="15">Low affinity cationic amino acid transporter 2</fullName>
    </alternativeName>
    <alternativeName>
        <fullName evidence="16">Solute carrier family 7 member 2</fullName>
    </alternativeName>
</protein>
<evidence type="ECO:0000256" key="17">
    <source>
        <dbReference type="SAM" id="Phobius"/>
    </source>
</evidence>
<proteinExistence type="inferred from homology"/>
<keyword evidence="5 17" id="KW-0812">Transmembrane</keyword>
<feature type="domain" description="Cationic amino acid transporter C-terminal" evidence="18">
    <location>
        <begin position="556"/>
        <end position="606"/>
    </location>
</feature>
<keyword evidence="3" id="KW-0813">Transport</keyword>
<comment type="similarity">
    <text evidence="2">Belongs to the amino acid-polyamine-organocation (APC) superfamily. Cationic amino acid transporter (CAT) (TC 2.A.3.3) family.</text>
</comment>
<reference evidence="20" key="1">
    <citation type="journal article" date="2014" name="Science">
        <title>Comparative genomics reveals insights into avian genome evolution and adaptation.</title>
        <authorList>
            <consortium name="Avian Genome Consortium"/>
            <person name="Zhang G."/>
            <person name="Li C."/>
            <person name="Li Q."/>
            <person name="Li B."/>
            <person name="Larkin D.M."/>
            <person name="Lee C."/>
            <person name="Storz J.F."/>
            <person name="Antunes A."/>
            <person name="Greenwold M.J."/>
            <person name="Meredith R.W."/>
            <person name="Odeen A."/>
            <person name="Cui J."/>
            <person name="Zhou Q."/>
            <person name="Xu L."/>
            <person name="Pan H."/>
            <person name="Wang Z."/>
            <person name="Jin L."/>
            <person name="Zhang P."/>
            <person name="Hu H."/>
            <person name="Yang W."/>
            <person name="Hu J."/>
            <person name="Xiao J."/>
            <person name="Yang Z."/>
            <person name="Liu Y."/>
            <person name="Xie Q."/>
            <person name="Yu H."/>
            <person name="Lian J."/>
            <person name="Wen P."/>
            <person name="Zhang F."/>
            <person name="Li H."/>
            <person name="Zeng Y."/>
            <person name="Xiong Z."/>
            <person name="Liu S."/>
            <person name="Zhou L."/>
            <person name="Huang Z."/>
            <person name="An N."/>
            <person name="Wang J."/>
            <person name="Zheng Q."/>
            <person name="Xiong Y."/>
            <person name="Wang G."/>
            <person name="Wang B."/>
            <person name="Wang J."/>
            <person name="Fan Y."/>
            <person name="da Fonseca R.R."/>
            <person name="Alfaro-Nunez A."/>
            <person name="Schubert M."/>
            <person name="Orlando L."/>
            <person name="Mourier T."/>
            <person name="Howard J.T."/>
            <person name="Ganapathy G."/>
            <person name="Pfenning A."/>
            <person name="Whitney O."/>
            <person name="Rivas M.V."/>
            <person name="Hara E."/>
            <person name="Smith J."/>
            <person name="Farre M."/>
            <person name="Narayan J."/>
            <person name="Slavov G."/>
            <person name="Romanov M.N."/>
            <person name="Borges R."/>
            <person name="Machado J.P."/>
            <person name="Khan I."/>
            <person name="Springer M.S."/>
            <person name="Gatesy J."/>
            <person name="Hoffmann F.G."/>
            <person name="Opazo J.C."/>
            <person name="Hastad O."/>
            <person name="Sawyer R.H."/>
            <person name="Kim H."/>
            <person name="Kim K.W."/>
            <person name="Kim H.J."/>
            <person name="Cho S."/>
            <person name="Li N."/>
            <person name="Huang Y."/>
            <person name="Bruford M.W."/>
            <person name="Zhan X."/>
            <person name="Dixon A."/>
            <person name="Bertelsen M.F."/>
            <person name="Derryberry E."/>
            <person name="Warren W."/>
            <person name="Wilson R.K."/>
            <person name="Li S."/>
            <person name="Ray D.A."/>
            <person name="Green R.E."/>
            <person name="O'Brien S.J."/>
            <person name="Griffin D."/>
            <person name="Johnson W.E."/>
            <person name="Haussler D."/>
            <person name="Ryder O.A."/>
            <person name="Willerslev E."/>
            <person name="Graves G.R."/>
            <person name="Alstrom P."/>
            <person name="Fjeldsa J."/>
            <person name="Mindell D.P."/>
            <person name="Edwards S.V."/>
            <person name="Braun E.L."/>
            <person name="Rahbek C."/>
            <person name="Burt D.W."/>
            <person name="Houde P."/>
            <person name="Zhang Y."/>
            <person name="Yang H."/>
            <person name="Wang J."/>
            <person name="Jarvis E.D."/>
            <person name="Gilbert M.T."/>
            <person name="Wang J."/>
        </authorList>
    </citation>
    <scope>NUCLEOTIDE SEQUENCE [LARGE SCALE GENOMIC DNA]</scope>
</reference>
<dbReference type="GO" id="GO:0061459">
    <property type="term" value="F:L-arginine transmembrane transporter activity"/>
    <property type="evidence" value="ECO:0007669"/>
    <property type="project" value="TreeGrafter"/>
</dbReference>
<evidence type="ECO:0000256" key="8">
    <source>
        <dbReference type="ARBA" id="ARBA00023136"/>
    </source>
</evidence>
<feature type="transmembrane region" description="Helical" evidence="17">
    <location>
        <begin position="290"/>
        <end position="319"/>
    </location>
</feature>
<evidence type="ECO:0000259" key="18">
    <source>
        <dbReference type="Pfam" id="PF13906"/>
    </source>
</evidence>
<gene>
    <name evidence="19" type="ORF">N301_12033</name>
</gene>
<evidence type="ECO:0000256" key="6">
    <source>
        <dbReference type="ARBA" id="ARBA00022970"/>
    </source>
</evidence>
<evidence type="ECO:0000256" key="2">
    <source>
        <dbReference type="ARBA" id="ARBA00008572"/>
    </source>
</evidence>
<sequence length="608" mass="65862">LPCGPALSFVRCLVRKKNVSGDSLEDSKLCRCLSTVDLIALGVGSTLGAGVYVLAGEVAKSDSGPSIVVSFLIAALASVMAGLCYAEFGARVPKTGSAYLYTYVTVGELWAFITGWNLILSYVIGTSSVARAWSGTFDELLGKQIGHFFRTYFKMNYSGLAEYPDFFAVFLILLLSGLLSFGVKESAWVNKIFTAINILVLLFVMISGFVKGDADNWKISEDYLINLTAVTENRSSYENVTSIYGSGGFMPYGFTGTLAGAATCFYAFVGFDCIATTGEEVKNPQKAIPIGIVVSLLVCFMAYFGVSAALTLMMPYCLLDEKSPLPVAFEYVGWGPAKYVVAVGSLCALSTSLLGSIFPMPRVIYAMAKDGLLFKCLAQISSKTKTPLVATLSSGAVAAIMAFLFDLKALVDMMSIGTLLAYSLVATCVLILRYQPSLTYEQPKYSPEKAALAASERESAVSESQINMIQENHFSLQALINPSSLPTEQTATTVNFLVGLLAFLVCGLSVLTTYGIDFIANLEPWSIGLLAVLVVSFIVTILLIQRQPQNQQKVAFMVPLLPFLPSFSILVNIYLMVQLSGDTWIRFSFWMALGFLIYFGYGIRHSLE</sequence>
<dbReference type="FunFam" id="1.20.1740.10:FF:000009">
    <property type="entry name" value="Low affinity cationic amino acid transporter 2"/>
    <property type="match status" value="1"/>
</dbReference>
<dbReference type="Pfam" id="PF13520">
    <property type="entry name" value="AA_permease_2"/>
    <property type="match status" value="1"/>
</dbReference>
<evidence type="ECO:0000256" key="4">
    <source>
        <dbReference type="ARBA" id="ARBA00022475"/>
    </source>
</evidence>
<dbReference type="PANTHER" id="PTHR43243">
    <property type="entry name" value="INNER MEMBRANE TRANSPORTER YGJI-RELATED"/>
    <property type="match status" value="1"/>
</dbReference>
<dbReference type="GO" id="GO:0005886">
    <property type="term" value="C:plasma membrane"/>
    <property type="evidence" value="ECO:0007669"/>
    <property type="project" value="UniProtKB-SubCell"/>
</dbReference>
<dbReference type="FunFam" id="1.20.1740.10:FF:000034">
    <property type="entry name" value="cationic amino acid transporter 2 isoform X2"/>
    <property type="match status" value="1"/>
</dbReference>
<comment type="subcellular location">
    <subcellularLocation>
        <location evidence="1">Cell membrane</location>
        <topology evidence="1">Multi-pass membrane protein</topology>
    </subcellularLocation>
</comment>
<dbReference type="InterPro" id="IPR004755">
    <property type="entry name" value="Cat_AA_permease"/>
</dbReference>
<keyword evidence="8 17" id="KW-0472">Membrane</keyword>
<feature type="transmembrane region" description="Helical" evidence="17">
    <location>
        <begin position="192"/>
        <end position="210"/>
    </location>
</feature>
<feature type="transmembrane region" description="Helical" evidence="17">
    <location>
        <begin position="98"/>
        <end position="124"/>
    </location>
</feature>
<keyword evidence="7 17" id="KW-1133">Transmembrane helix</keyword>
<dbReference type="NCBIfam" id="TIGR00906">
    <property type="entry name" value="2A0303"/>
    <property type="match status" value="1"/>
</dbReference>
<dbReference type="PANTHER" id="PTHR43243:SF35">
    <property type="entry name" value="CATIONIC AMINO ACID TRANSPORTER 2"/>
    <property type="match status" value="1"/>
</dbReference>
<evidence type="ECO:0000256" key="1">
    <source>
        <dbReference type="ARBA" id="ARBA00004651"/>
    </source>
</evidence>